<keyword evidence="2" id="KW-0472">Membrane</keyword>
<comment type="caution">
    <text evidence="3">The sequence shown here is derived from an EMBL/GenBank/DDBJ whole genome shotgun (WGS) entry which is preliminary data.</text>
</comment>
<dbReference type="InterPro" id="IPR009937">
    <property type="entry name" value="Phage_holin_3_6"/>
</dbReference>
<evidence type="ECO:0000313" key="4">
    <source>
        <dbReference type="Proteomes" id="UP000307087"/>
    </source>
</evidence>
<name>A0A4S8NM24_9ACTN</name>
<feature type="region of interest" description="Disordered" evidence="1">
    <location>
        <begin position="1"/>
        <end position="22"/>
    </location>
</feature>
<accession>A0A4S8NM24</accession>
<evidence type="ECO:0000256" key="1">
    <source>
        <dbReference type="SAM" id="MobiDB-lite"/>
    </source>
</evidence>
<feature type="transmembrane region" description="Helical" evidence="2">
    <location>
        <begin position="60"/>
        <end position="83"/>
    </location>
</feature>
<reference evidence="3 4" key="1">
    <citation type="journal article" date="2009" name="Int. J. Syst. Evol. Microbiol.">
        <title>Nocardioides caeni sp. nov., isolated from wastewater.</title>
        <authorList>
            <person name="Yoon J.H."/>
            <person name="Kang S.J."/>
            <person name="Park S."/>
            <person name="Kim W."/>
            <person name="Oh T.K."/>
        </authorList>
    </citation>
    <scope>NUCLEOTIDE SEQUENCE [LARGE SCALE GENOMIC DNA]</scope>
    <source>
        <strain evidence="3 4">DSM 23134</strain>
    </source>
</reference>
<dbReference type="Pfam" id="PF07332">
    <property type="entry name" value="Phage_holin_3_6"/>
    <property type="match status" value="1"/>
</dbReference>
<dbReference type="Proteomes" id="UP000307087">
    <property type="component" value="Unassembled WGS sequence"/>
</dbReference>
<proteinExistence type="predicted"/>
<keyword evidence="2" id="KW-0812">Transmembrane</keyword>
<dbReference type="RefSeq" id="WP_136561843.1">
    <property type="nucleotide sequence ID" value="NZ_BAABLS010000001.1"/>
</dbReference>
<dbReference type="EMBL" id="STGW01000002">
    <property type="protein sequence ID" value="THV17908.1"/>
    <property type="molecule type" value="Genomic_DNA"/>
</dbReference>
<keyword evidence="2" id="KW-1133">Transmembrane helix</keyword>
<evidence type="ECO:0000313" key="3">
    <source>
        <dbReference type="EMBL" id="THV17908.1"/>
    </source>
</evidence>
<keyword evidence="4" id="KW-1185">Reference proteome</keyword>
<dbReference type="OrthoDB" id="4870234at2"/>
<organism evidence="3 4">
    <name type="scientific">Nocardioides caeni</name>
    <dbReference type="NCBI Taxonomy" id="574700"/>
    <lineage>
        <taxon>Bacteria</taxon>
        <taxon>Bacillati</taxon>
        <taxon>Actinomycetota</taxon>
        <taxon>Actinomycetes</taxon>
        <taxon>Propionibacteriales</taxon>
        <taxon>Nocardioidaceae</taxon>
        <taxon>Nocardioides</taxon>
    </lineage>
</organism>
<dbReference type="AlphaFoldDB" id="A0A4S8NM24"/>
<evidence type="ECO:0000256" key="2">
    <source>
        <dbReference type="SAM" id="Phobius"/>
    </source>
</evidence>
<feature type="transmembrane region" description="Helical" evidence="2">
    <location>
        <begin position="89"/>
        <end position="110"/>
    </location>
</feature>
<protein>
    <submittedName>
        <fullName evidence="3">Phage holin family protein</fullName>
    </submittedName>
</protein>
<gene>
    <name evidence="3" type="ORF">E9934_05485</name>
</gene>
<sequence length="143" mass="14388">MTIPSSWRQDTEKHGADDPTTGELVARVTEDVRTLVRDELRLAQLEMTGKAKRAGIGAGLFGAAGLLALYGVAVLVAAAVIALALAVPAWLSALLVGLALLAGAGVAAVVGKGQVAEATPPVPEAALAGVKADIDAVKHHGAR</sequence>